<reference evidence="4" key="1">
    <citation type="submission" date="2020-04" db="EMBL/GenBank/DDBJ databases">
        <title>Genome Assembly and Annotation of Botryosphaeria dothidea sdau 11-99, a Latent Pathogen of Apple Fruit Ring Rot in China.</title>
        <authorList>
            <person name="Yu C."/>
            <person name="Diao Y."/>
            <person name="Lu Q."/>
            <person name="Zhao J."/>
            <person name="Cui S."/>
            <person name="Peng C."/>
            <person name="He B."/>
            <person name="Liu H."/>
        </authorList>
    </citation>
    <scope>NUCLEOTIDE SEQUENCE [LARGE SCALE GENOMIC DNA]</scope>
    <source>
        <strain evidence="4">Sdau11-99</strain>
    </source>
</reference>
<feature type="region of interest" description="Disordered" evidence="2">
    <location>
        <begin position="318"/>
        <end position="388"/>
    </location>
</feature>
<comment type="caution">
    <text evidence="4">The sequence shown here is derived from an EMBL/GenBank/DDBJ whole genome shotgun (WGS) entry which is preliminary data.</text>
</comment>
<evidence type="ECO:0000259" key="3">
    <source>
        <dbReference type="SMART" id="SM00906"/>
    </source>
</evidence>
<proteinExistence type="predicted"/>
<name>A0A8H4MZJ8_9PEZI</name>
<dbReference type="InterPro" id="IPR053230">
    <property type="entry name" value="Trans_reg_galc"/>
</dbReference>
<gene>
    <name evidence="4" type="ORF">GTA08_BOTSDO10897</name>
</gene>
<dbReference type="PANTHER" id="PTHR47654:SF5">
    <property type="entry name" value="TRANSCRIPTION FACTOR DOMAIN-CONTAINING PROTEIN"/>
    <property type="match status" value="1"/>
</dbReference>
<dbReference type="SMART" id="SM00906">
    <property type="entry name" value="Fungal_trans"/>
    <property type="match status" value="1"/>
</dbReference>
<sequence length="1069" mass="119106">MPLFPLVPHAVTSKSQLVPTAQGAPSSALSNERPLPEEPALMMLPAPTSITTLKPQSPSTSAVWSSFNTGLHTPATLYSRDPETQTCWQMNIPQLGFTFDFVLQGLLALSALHLARFDTSRREYYSAKSEWYWETALRGAAATLADARLDSSNALHALRQLERHKDNATAENRSTPLSELQKHIDENSKDEPNFRTYKQAVDSLAFCFSVVSAEEKLGRGMLAANFQAFFWLYHISDDFVLCLQQQHSTAMVIYAHFVVLIKRLDWSWTIENWPNHLMSQVYESDTALRNLIAGGHVADAPNQRQGFVQHRLPVVDDDQSLASPTDTAAKKRPGSPSGTVDEEKRPRTISPKPQTPGEADVAAGDVGSEDSVDVSAEDFNRSEQSKATGFVGKHSEVSWAQRLAKLQVENTRNAEVEPTVGIGEKDKATGDPKDSSITHFSYHQDNDVSSLKLNHVEKDELPPIELATLLLECYMNNVHEFLPILIKPDFASQFQSCVRSENAINAPPAWRAILNMVFAIGAKFSHLVGAPWRGDERDHLLYYTRALQLSPLNEDTVVLPDLQRIQMMALTSFYYLAVGHVSRSWIMLGLTCRHAEALGLHLRNIAPSLTAVSREKRARVWWSLYYLEYLLCENTGRPTMISPQFCSVQRLVPLNEIALTNSTGNKQIQDWYIIQNDPSTKNDSRRLFLELEIAPSPVNHFRSRVDLAVVTQKVFANLYSAATISKSWQRTQTEIVTLSKDVDQWYRSLPRAFQFAHELLRDKGAFTRERIILGFCFYSAKMLVNRPCLCRVDLRIQHQTRSSKDIDQERARECIMAARSIADLLPDAADPVWLYTHGPWWCIVHYLMQAVTILMLELGFGEFHLRGWPLAAGSADVTADVTAVVGKLVRWLSAMAAAGNSAAAGACRQVRRQFEGFMPFRELKVAALFRDIDFGPASGGAGSQGAAAGQPRPQPSGGAQEQGDARMQYVSSEGVVYGAPPPSVGQQVNESFRYLGLPFLPEQQFTFGEPWDVSDDMVDWNDIFFNNPYDVYNPFLHADQAADGQNWTGGGDDGGFAEGFGFAGPQGQQ</sequence>
<dbReference type="InterPro" id="IPR007219">
    <property type="entry name" value="XnlR_reg_dom"/>
</dbReference>
<evidence type="ECO:0000313" key="5">
    <source>
        <dbReference type="Proteomes" id="UP000572817"/>
    </source>
</evidence>
<accession>A0A8H4MZJ8</accession>
<dbReference type="GO" id="GO:0006351">
    <property type="term" value="P:DNA-templated transcription"/>
    <property type="evidence" value="ECO:0007669"/>
    <property type="project" value="InterPro"/>
</dbReference>
<evidence type="ECO:0000256" key="2">
    <source>
        <dbReference type="SAM" id="MobiDB-lite"/>
    </source>
</evidence>
<dbReference type="OrthoDB" id="5296287at2759"/>
<feature type="compositionally biased region" description="Acidic residues" evidence="2">
    <location>
        <begin position="367"/>
        <end position="376"/>
    </location>
</feature>
<dbReference type="GO" id="GO:0003677">
    <property type="term" value="F:DNA binding"/>
    <property type="evidence" value="ECO:0007669"/>
    <property type="project" value="InterPro"/>
</dbReference>
<keyword evidence="1" id="KW-0539">Nucleus</keyword>
<evidence type="ECO:0000313" key="4">
    <source>
        <dbReference type="EMBL" id="KAF4301588.1"/>
    </source>
</evidence>
<dbReference type="CDD" id="cd12148">
    <property type="entry name" value="fungal_TF_MHR"/>
    <property type="match status" value="1"/>
</dbReference>
<feature type="region of interest" description="Disordered" evidence="2">
    <location>
        <begin position="940"/>
        <end position="965"/>
    </location>
</feature>
<dbReference type="AlphaFoldDB" id="A0A8H4MZJ8"/>
<feature type="domain" description="Xylanolytic transcriptional activator regulatory" evidence="3">
    <location>
        <begin position="584"/>
        <end position="659"/>
    </location>
</feature>
<dbReference type="EMBL" id="WWBZ02000082">
    <property type="protein sequence ID" value="KAF4301588.1"/>
    <property type="molecule type" value="Genomic_DNA"/>
</dbReference>
<dbReference type="Pfam" id="PF04082">
    <property type="entry name" value="Fungal_trans"/>
    <property type="match status" value="1"/>
</dbReference>
<dbReference type="Proteomes" id="UP000572817">
    <property type="component" value="Unassembled WGS sequence"/>
</dbReference>
<evidence type="ECO:0000256" key="1">
    <source>
        <dbReference type="ARBA" id="ARBA00023242"/>
    </source>
</evidence>
<protein>
    <submittedName>
        <fullName evidence="4">Transcription factor</fullName>
    </submittedName>
</protein>
<organism evidence="4 5">
    <name type="scientific">Botryosphaeria dothidea</name>
    <dbReference type="NCBI Taxonomy" id="55169"/>
    <lineage>
        <taxon>Eukaryota</taxon>
        <taxon>Fungi</taxon>
        <taxon>Dikarya</taxon>
        <taxon>Ascomycota</taxon>
        <taxon>Pezizomycotina</taxon>
        <taxon>Dothideomycetes</taxon>
        <taxon>Dothideomycetes incertae sedis</taxon>
        <taxon>Botryosphaeriales</taxon>
        <taxon>Botryosphaeriaceae</taxon>
        <taxon>Botryosphaeria</taxon>
    </lineage>
</organism>
<dbReference type="GO" id="GO:0008270">
    <property type="term" value="F:zinc ion binding"/>
    <property type="evidence" value="ECO:0007669"/>
    <property type="project" value="InterPro"/>
</dbReference>
<dbReference type="PANTHER" id="PTHR47654">
    <property type="entry name" value="ZN(II)2CYS6 TRANSCRIPTION FACTOR (EUROFUNG)-RELATED"/>
    <property type="match status" value="1"/>
</dbReference>
<feature type="region of interest" description="Disordered" evidence="2">
    <location>
        <begin position="1048"/>
        <end position="1069"/>
    </location>
</feature>
<feature type="compositionally biased region" description="Basic and acidic residues" evidence="2">
    <location>
        <begin position="423"/>
        <end position="440"/>
    </location>
</feature>
<keyword evidence="5" id="KW-1185">Reference proteome</keyword>
<feature type="region of interest" description="Disordered" evidence="2">
    <location>
        <begin position="416"/>
        <end position="440"/>
    </location>
</feature>
<feature type="compositionally biased region" description="Low complexity" evidence="2">
    <location>
        <begin position="944"/>
        <end position="959"/>
    </location>
</feature>